<feature type="domain" description="ABC transporter" evidence="8">
    <location>
        <begin position="10"/>
        <end position="240"/>
    </location>
</feature>
<keyword evidence="5 7" id="KW-1278">Translocase</keyword>
<comment type="subunit">
    <text evidence="7">The complex is composed of two ATP-binding proteins (PotA), two transmembrane proteins (PotB and PotC) and a solute-binding protein (PotD).</text>
</comment>
<dbReference type="InterPro" id="IPR003593">
    <property type="entry name" value="AAA+_ATPase"/>
</dbReference>
<dbReference type="EC" id="7.6.2.11" evidence="7"/>
<dbReference type="Pfam" id="PF08402">
    <property type="entry name" value="TOBE_2"/>
    <property type="match status" value="1"/>
</dbReference>
<keyword evidence="1 7" id="KW-0813">Transport</keyword>
<dbReference type="InterPro" id="IPR050093">
    <property type="entry name" value="ABC_SmlMolc_Importer"/>
</dbReference>
<keyword evidence="4 7" id="KW-0067">ATP-binding</keyword>
<accession>A0ABX7PGE7</accession>
<dbReference type="Pfam" id="PF00005">
    <property type="entry name" value="ABC_tran"/>
    <property type="match status" value="1"/>
</dbReference>
<dbReference type="PANTHER" id="PTHR42781:SF4">
    <property type="entry name" value="SPERMIDINE_PUTRESCINE IMPORT ATP-BINDING PROTEIN POTA"/>
    <property type="match status" value="1"/>
</dbReference>
<evidence type="ECO:0000256" key="4">
    <source>
        <dbReference type="ARBA" id="ARBA00022840"/>
    </source>
</evidence>
<dbReference type="InterPro" id="IPR008995">
    <property type="entry name" value="Mo/tungstate-bd_C_term_dom"/>
</dbReference>
<evidence type="ECO:0000256" key="1">
    <source>
        <dbReference type="ARBA" id="ARBA00022448"/>
    </source>
</evidence>
<name>A0ABX7PGE7_9ACTN</name>
<dbReference type="NCBIfam" id="TIGR01187">
    <property type="entry name" value="potA"/>
    <property type="match status" value="1"/>
</dbReference>
<dbReference type="SMART" id="SM00382">
    <property type="entry name" value="AAA"/>
    <property type="match status" value="1"/>
</dbReference>
<dbReference type="GO" id="GO:0005524">
    <property type="term" value="F:ATP binding"/>
    <property type="evidence" value="ECO:0007669"/>
    <property type="project" value="UniProtKB-KW"/>
</dbReference>
<dbReference type="RefSeq" id="WP_207008800.1">
    <property type="nucleotide sequence ID" value="NZ_CP022295.1"/>
</dbReference>
<dbReference type="PANTHER" id="PTHR42781">
    <property type="entry name" value="SPERMIDINE/PUTRESCINE IMPORT ATP-BINDING PROTEIN POTA"/>
    <property type="match status" value="1"/>
</dbReference>
<evidence type="ECO:0000256" key="3">
    <source>
        <dbReference type="ARBA" id="ARBA00022741"/>
    </source>
</evidence>
<comment type="function">
    <text evidence="7">Part of the ABC transporter complex PotABCD involved in spermidine/putrescine import. Responsible for energy coupling to the transport system.</text>
</comment>
<evidence type="ECO:0000256" key="6">
    <source>
        <dbReference type="ARBA" id="ARBA00023136"/>
    </source>
</evidence>
<dbReference type="PROSITE" id="PS50893">
    <property type="entry name" value="ABC_TRANSPORTER_2"/>
    <property type="match status" value="1"/>
</dbReference>
<keyword evidence="3 7" id="KW-0547">Nucleotide-binding</keyword>
<gene>
    <name evidence="7" type="primary">potA</name>
    <name evidence="9" type="ORF">CFH99_04355</name>
</gene>
<proteinExistence type="inferred from homology"/>
<comment type="catalytic activity">
    <reaction evidence="7">
        <text>ATP + H2O + polyamine-[polyamine-binding protein]Side 1 = ADP + phosphate + polyamineSide 2 + [polyamine-binding protein]Side 1.</text>
        <dbReference type="EC" id="7.6.2.11"/>
    </reaction>
</comment>
<dbReference type="PROSITE" id="PS00211">
    <property type="entry name" value="ABC_TRANSPORTER_1"/>
    <property type="match status" value="1"/>
</dbReference>
<dbReference type="InterPro" id="IPR005893">
    <property type="entry name" value="PotA-like"/>
</dbReference>
<evidence type="ECO:0000313" key="9">
    <source>
        <dbReference type="EMBL" id="QSR24847.1"/>
    </source>
</evidence>
<evidence type="ECO:0000259" key="8">
    <source>
        <dbReference type="PROSITE" id="PS50893"/>
    </source>
</evidence>
<dbReference type="SUPFAM" id="SSF50331">
    <property type="entry name" value="MOP-like"/>
    <property type="match status" value="1"/>
</dbReference>
<evidence type="ECO:0000256" key="7">
    <source>
        <dbReference type="RuleBase" id="RU364083"/>
    </source>
</evidence>
<evidence type="ECO:0000256" key="2">
    <source>
        <dbReference type="ARBA" id="ARBA00022475"/>
    </source>
</evidence>
<evidence type="ECO:0000256" key="5">
    <source>
        <dbReference type="ARBA" id="ARBA00022967"/>
    </source>
</evidence>
<dbReference type="InterPro" id="IPR003439">
    <property type="entry name" value="ABC_transporter-like_ATP-bd"/>
</dbReference>
<dbReference type="Proteomes" id="UP000662818">
    <property type="component" value="Chromosome"/>
</dbReference>
<reference evidence="9 10" key="1">
    <citation type="submission" date="2017-06" db="EMBL/GenBank/DDBJ databases">
        <title>Complete Genome Sequence of the Soil Carbazole-Degrading Bacterium Nocardioides aromaticivorans IC177.</title>
        <authorList>
            <person name="Vejarano F."/>
            <person name="Suzuki-Minakuchi C."/>
            <person name="Ohtsubo Y."/>
            <person name="Tsuda M."/>
            <person name="Okada K."/>
            <person name="Nojiri H."/>
        </authorList>
    </citation>
    <scope>NUCLEOTIDE SEQUENCE [LARGE SCALE GENOMIC DNA]</scope>
    <source>
        <strain evidence="9 10">IC177</strain>
    </source>
</reference>
<dbReference type="EMBL" id="CP022295">
    <property type="protein sequence ID" value="QSR24847.1"/>
    <property type="molecule type" value="Genomic_DNA"/>
</dbReference>
<keyword evidence="10" id="KW-1185">Reference proteome</keyword>
<evidence type="ECO:0000313" key="10">
    <source>
        <dbReference type="Proteomes" id="UP000662818"/>
    </source>
</evidence>
<keyword evidence="6 7" id="KW-0472">Membrane</keyword>
<dbReference type="Gene3D" id="3.40.50.300">
    <property type="entry name" value="P-loop containing nucleotide triphosphate hydrolases"/>
    <property type="match status" value="1"/>
</dbReference>
<comment type="similarity">
    <text evidence="7">Belongs to the ABC transporter superfamily. Spermidine/putrescine importer (TC 3.A.1.11.1) family.</text>
</comment>
<dbReference type="InterPro" id="IPR027417">
    <property type="entry name" value="P-loop_NTPase"/>
</dbReference>
<dbReference type="InterPro" id="IPR017871">
    <property type="entry name" value="ABC_transporter-like_CS"/>
</dbReference>
<dbReference type="SUPFAM" id="SSF52540">
    <property type="entry name" value="P-loop containing nucleoside triphosphate hydrolases"/>
    <property type="match status" value="1"/>
</dbReference>
<keyword evidence="2 7" id="KW-1003">Cell membrane</keyword>
<dbReference type="Gene3D" id="2.40.50.100">
    <property type="match status" value="1"/>
</dbReference>
<dbReference type="InterPro" id="IPR013611">
    <property type="entry name" value="Transp-assoc_OB_typ2"/>
</dbReference>
<protein>
    <recommendedName>
        <fullName evidence="7">Spermidine/putrescine import ATP-binding protein PotA</fullName>
        <ecNumber evidence="7">7.6.2.11</ecNumber>
    </recommendedName>
</protein>
<organism evidence="9 10">
    <name type="scientific">Nocardioides aromaticivorans</name>
    <dbReference type="NCBI Taxonomy" id="200618"/>
    <lineage>
        <taxon>Bacteria</taxon>
        <taxon>Bacillati</taxon>
        <taxon>Actinomycetota</taxon>
        <taxon>Actinomycetes</taxon>
        <taxon>Propionibacteriales</taxon>
        <taxon>Nocardioidaceae</taxon>
        <taxon>Nocardioides</taxon>
    </lineage>
</organism>
<sequence>MSENTRGASIELRNLVKRYNGLAALRDVSLDLPAGEFVTLLGPSGSGKTTTLNTISGFLKPDEGQVLMNGHRIEAVPPHKRDIGMVFQSYALFPHMTVSANVAFPLKRRKVPKAELRERVGRSLELVGLDGMGGRHPRELSGGQQQRVALARALVFEPSVLLMDEPLGALDRRLRATLQLEFKRIHRELGITFVYVTHDQDEALVMSDRIAVFNNGSIEQVGTAEDLYERPASLFVAEFLGDSNVLPGVVDGVVGAGTGRLHGDRYDLAVPDGSPLAPGSRGVMVVRPERLAVVPEHANGTHANALPGRVKQLIYMGGIRRLEVELDAGFTVVSQEQAGAESTVRPGDAVLATWDPNQSVILPDRGEHALAGAVTGSLDD</sequence>